<evidence type="ECO:0000256" key="1">
    <source>
        <dbReference type="ARBA" id="ARBA00001971"/>
    </source>
</evidence>
<dbReference type="InterPro" id="IPR018247">
    <property type="entry name" value="EF_Hand_1_Ca_BS"/>
</dbReference>
<dbReference type="PROSITE" id="PS00086">
    <property type="entry name" value="CYTOCHROME_P450"/>
    <property type="match status" value="1"/>
</dbReference>
<sequence length="438" mass="50051">MQLKLGSTPVAAAKIFLKTMDLTFASRPETSAGRYTNYNYSDILWAPYGPYWRQAQKMFLMELFSARRLESYEYIRAEETSSLCNEIFKHSGRALVLKDFLSTMSLNVISRMALGRRYLDGSDDGVVSPDEFKKMLDELFLLNGVLNIGDLIPCINFLDLQGYVKGMKVLSKKFDRFLEHVLDEHEARRRATARDYASRDMVDVMLEVAEDPGLEVKIERNGIKAITLDLLAGGTESSSLMVEWANSELMRAPEIIKKAREELDRVIGKNRWVKEDDMPSLPYVEAILKETMRLHPVSPMLAPRIAREDCMVDGYDIKKGTYVFVNTWTIHRDPSIWENPNEFNPDRFIGKKINVKGQNFELLPFGSGRRMCPGYALGLKVIQSSLANLLHGFNWRLPNEMKHGDLNMEETYGLSTPKKIPLVVLAEPRLPLNLYNCT</sequence>
<comment type="similarity">
    <text evidence="3 10">Belongs to the cytochrome P450 family.</text>
</comment>
<dbReference type="GO" id="GO:0016712">
    <property type="term" value="F:oxidoreductase activity, acting on paired donors, with incorporation or reduction of molecular oxygen, reduced flavin or flavoprotein as one donor, and incorporation of one atom of oxygen"/>
    <property type="evidence" value="ECO:0007669"/>
    <property type="project" value="UniProtKB-ARBA"/>
</dbReference>
<feature type="binding site" description="axial binding residue" evidence="9">
    <location>
        <position position="372"/>
    </location>
    <ligand>
        <name>heme</name>
        <dbReference type="ChEBI" id="CHEBI:30413"/>
    </ligand>
    <ligandPart>
        <name>Fe</name>
        <dbReference type="ChEBI" id="CHEBI:18248"/>
    </ligandPart>
</feature>
<dbReference type="InterPro" id="IPR002401">
    <property type="entry name" value="Cyt_P450_E_grp-I"/>
</dbReference>
<dbReference type="FunFam" id="1.10.630.10:FF:000126">
    <property type="entry name" value="Predicted protein"/>
    <property type="match status" value="1"/>
</dbReference>
<name>A0ABD1G1W8_SALDI</name>
<dbReference type="AlphaFoldDB" id="A0ABD1G1W8"/>
<dbReference type="PANTHER" id="PTHR47944">
    <property type="entry name" value="CYTOCHROME P450 98A9"/>
    <property type="match status" value="1"/>
</dbReference>
<keyword evidence="7 9" id="KW-0408">Iron</keyword>
<keyword evidence="8 10" id="KW-0503">Monooxygenase</keyword>
<proteinExistence type="inferred from homology"/>
<evidence type="ECO:0000256" key="3">
    <source>
        <dbReference type="ARBA" id="ARBA00010617"/>
    </source>
</evidence>
<evidence type="ECO:0000313" key="11">
    <source>
        <dbReference type="EMBL" id="KAL1538101.1"/>
    </source>
</evidence>
<dbReference type="Gene3D" id="1.10.630.10">
    <property type="entry name" value="Cytochrome P450"/>
    <property type="match status" value="1"/>
</dbReference>
<comment type="cofactor">
    <cofactor evidence="1 9">
        <name>heme</name>
        <dbReference type="ChEBI" id="CHEBI:30413"/>
    </cofactor>
</comment>
<evidence type="ECO:0000256" key="6">
    <source>
        <dbReference type="ARBA" id="ARBA00023002"/>
    </source>
</evidence>
<dbReference type="InterPro" id="IPR036396">
    <property type="entry name" value="Cyt_P450_sf"/>
</dbReference>
<comment type="caution">
    <text evidence="11">The sequence shown here is derived from an EMBL/GenBank/DDBJ whole genome shotgun (WGS) entry which is preliminary data.</text>
</comment>
<keyword evidence="6 10" id="KW-0560">Oxidoreductase</keyword>
<dbReference type="GO" id="GO:0016020">
    <property type="term" value="C:membrane"/>
    <property type="evidence" value="ECO:0007669"/>
    <property type="project" value="UniProtKB-SubCell"/>
</dbReference>
<dbReference type="GO" id="GO:0044550">
    <property type="term" value="P:secondary metabolite biosynthetic process"/>
    <property type="evidence" value="ECO:0007669"/>
    <property type="project" value="UniProtKB-ARBA"/>
</dbReference>
<evidence type="ECO:0000256" key="4">
    <source>
        <dbReference type="ARBA" id="ARBA00022617"/>
    </source>
</evidence>
<dbReference type="GO" id="GO:0046872">
    <property type="term" value="F:metal ion binding"/>
    <property type="evidence" value="ECO:0007669"/>
    <property type="project" value="UniProtKB-KW"/>
</dbReference>
<dbReference type="PRINTS" id="PR00385">
    <property type="entry name" value="P450"/>
</dbReference>
<evidence type="ECO:0000256" key="9">
    <source>
        <dbReference type="PIRSR" id="PIRSR602401-1"/>
    </source>
</evidence>
<keyword evidence="12" id="KW-1185">Reference proteome</keyword>
<keyword evidence="4 9" id="KW-0349">Heme</keyword>
<dbReference type="Pfam" id="PF00067">
    <property type="entry name" value="p450"/>
    <property type="match status" value="1"/>
</dbReference>
<dbReference type="InterPro" id="IPR017972">
    <property type="entry name" value="Cyt_P450_CS"/>
</dbReference>
<evidence type="ECO:0000256" key="5">
    <source>
        <dbReference type="ARBA" id="ARBA00022723"/>
    </source>
</evidence>
<dbReference type="PRINTS" id="PR00463">
    <property type="entry name" value="EP450I"/>
</dbReference>
<dbReference type="EMBL" id="JBEAFC010000010">
    <property type="protein sequence ID" value="KAL1538101.1"/>
    <property type="molecule type" value="Genomic_DNA"/>
</dbReference>
<evidence type="ECO:0000256" key="8">
    <source>
        <dbReference type="ARBA" id="ARBA00023033"/>
    </source>
</evidence>
<protein>
    <submittedName>
        <fullName evidence="11">Trimethyltridecatetraene synthase-like isoform X1</fullName>
    </submittedName>
</protein>
<dbReference type="SUPFAM" id="SSF48264">
    <property type="entry name" value="Cytochrome P450"/>
    <property type="match status" value="1"/>
</dbReference>
<dbReference type="PANTHER" id="PTHR47944:SF4">
    <property type="entry name" value="OS09G0441700 PROTEIN"/>
    <property type="match status" value="1"/>
</dbReference>
<accession>A0ABD1G1W8</accession>
<evidence type="ECO:0000256" key="10">
    <source>
        <dbReference type="RuleBase" id="RU000461"/>
    </source>
</evidence>
<gene>
    <name evidence="11" type="ORF">AAHA92_26883</name>
</gene>
<dbReference type="GO" id="GO:0016114">
    <property type="term" value="P:terpenoid biosynthetic process"/>
    <property type="evidence" value="ECO:0007669"/>
    <property type="project" value="UniProtKB-ARBA"/>
</dbReference>
<dbReference type="InterPro" id="IPR001128">
    <property type="entry name" value="Cyt_P450"/>
</dbReference>
<keyword evidence="5 9" id="KW-0479">Metal-binding</keyword>
<dbReference type="Proteomes" id="UP001567538">
    <property type="component" value="Unassembled WGS sequence"/>
</dbReference>
<reference evidence="11 12" key="1">
    <citation type="submission" date="2024-06" db="EMBL/GenBank/DDBJ databases">
        <title>A chromosome level genome sequence of Diviner's sage (Salvia divinorum).</title>
        <authorList>
            <person name="Ford S.A."/>
            <person name="Ro D.-K."/>
            <person name="Ness R.W."/>
            <person name="Phillips M.A."/>
        </authorList>
    </citation>
    <scope>NUCLEOTIDE SEQUENCE [LARGE SCALE GENOMIC DNA]</scope>
    <source>
        <strain evidence="11">SAF-2024a</strain>
        <tissue evidence="11">Leaf</tissue>
    </source>
</reference>
<evidence type="ECO:0000256" key="7">
    <source>
        <dbReference type="ARBA" id="ARBA00023004"/>
    </source>
</evidence>
<dbReference type="PROSITE" id="PS00018">
    <property type="entry name" value="EF_HAND_1"/>
    <property type="match status" value="1"/>
</dbReference>
<comment type="subcellular location">
    <subcellularLocation>
        <location evidence="2">Membrane</location>
        <topology evidence="2">Single-pass membrane protein</topology>
    </subcellularLocation>
</comment>
<dbReference type="CDD" id="cd20618">
    <property type="entry name" value="CYP71_clan"/>
    <property type="match status" value="1"/>
</dbReference>
<evidence type="ECO:0000256" key="2">
    <source>
        <dbReference type="ARBA" id="ARBA00004167"/>
    </source>
</evidence>
<organism evidence="11 12">
    <name type="scientific">Salvia divinorum</name>
    <name type="common">Maria pastora</name>
    <name type="synonym">Diviner's sage</name>
    <dbReference type="NCBI Taxonomy" id="28513"/>
    <lineage>
        <taxon>Eukaryota</taxon>
        <taxon>Viridiplantae</taxon>
        <taxon>Streptophyta</taxon>
        <taxon>Embryophyta</taxon>
        <taxon>Tracheophyta</taxon>
        <taxon>Spermatophyta</taxon>
        <taxon>Magnoliopsida</taxon>
        <taxon>eudicotyledons</taxon>
        <taxon>Gunneridae</taxon>
        <taxon>Pentapetalae</taxon>
        <taxon>asterids</taxon>
        <taxon>lamiids</taxon>
        <taxon>Lamiales</taxon>
        <taxon>Lamiaceae</taxon>
        <taxon>Nepetoideae</taxon>
        <taxon>Mentheae</taxon>
        <taxon>Salviinae</taxon>
        <taxon>Salvia</taxon>
        <taxon>Salvia subgen. Calosphace</taxon>
    </lineage>
</organism>
<evidence type="ECO:0000313" key="12">
    <source>
        <dbReference type="Proteomes" id="UP001567538"/>
    </source>
</evidence>